<name>D3HMW7_LEGLN</name>
<dbReference type="InterPro" id="IPR013762">
    <property type="entry name" value="Integrase-like_cat_sf"/>
</dbReference>
<dbReference type="RefSeq" id="WP_012979539.1">
    <property type="nucleotide sequence ID" value="NC_013861.1"/>
</dbReference>
<dbReference type="HOGENOM" id="CLU_982784_0_0_6"/>
<organism evidence="2 3">
    <name type="scientific">Legionella longbeachae serogroup 1 (strain NSW150)</name>
    <dbReference type="NCBI Taxonomy" id="661367"/>
    <lineage>
        <taxon>Bacteria</taxon>
        <taxon>Pseudomonadati</taxon>
        <taxon>Pseudomonadota</taxon>
        <taxon>Gammaproteobacteria</taxon>
        <taxon>Legionellales</taxon>
        <taxon>Legionellaceae</taxon>
        <taxon>Legionella</taxon>
    </lineage>
</organism>
<dbReference type="GO" id="GO:0015074">
    <property type="term" value="P:DNA integration"/>
    <property type="evidence" value="ECO:0007669"/>
    <property type="project" value="InterPro"/>
</dbReference>
<dbReference type="InterPro" id="IPR053773">
    <property type="entry name" value="Vpar_1526-like"/>
</dbReference>
<protein>
    <submittedName>
        <fullName evidence="2">Putative phage integrase</fullName>
    </submittedName>
</protein>
<dbReference type="Gene3D" id="1.10.443.10">
    <property type="entry name" value="Intergrase catalytic core"/>
    <property type="match status" value="1"/>
</dbReference>
<dbReference type="OrthoDB" id="9801717at2"/>
<dbReference type="eggNOG" id="COG0582">
    <property type="taxonomic scope" value="Bacteria"/>
</dbReference>
<evidence type="ECO:0000256" key="1">
    <source>
        <dbReference type="ARBA" id="ARBA00023172"/>
    </source>
</evidence>
<sequence length="283" mass="32012">MIVQNYDGIVQGQVLNFELQPCGNKKTVQFTIQGLTPLMPLKMFFCRKSTVFYGDNNSVGIFNQESVRLLADSYINSTFPHVAQALDTLKTNALKFLALLDKELKHQSPGVINKFSEARIQIALKNALEGSSVTDETDIRKTLSSLLLEGVNQSNSTLVELTVNEAIITSSKLNLNLIKMLGLSFIFSRTKLDHFMDGLFDKIDRGIKRMLEKYSEIAGLRRTVLPYQSRHFLFTWLKTKGIDDALIQPYSDHENRASLEIYSKLSLSDAQESYDDNIKDFPV</sequence>
<evidence type="ECO:0000313" key="2">
    <source>
        <dbReference type="EMBL" id="CBJ13816.1"/>
    </source>
</evidence>
<dbReference type="STRING" id="661367.LLO_3354"/>
<dbReference type="NCBIfam" id="NF045477">
    <property type="entry name" value="LPO_1073_dom"/>
    <property type="match status" value="1"/>
</dbReference>
<evidence type="ECO:0000313" key="3">
    <source>
        <dbReference type="Proteomes" id="UP000001060"/>
    </source>
</evidence>
<keyword evidence="3" id="KW-1185">Reference proteome</keyword>
<proteinExistence type="predicted"/>
<dbReference type="GO" id="GO:0003677">
    <property type="term" value="F:DNA binding"/>
    <property type="evidence" value="ECO:0007669"/>
    <property type="project" value="InterPro"/>
</dbReference>
<accession>D3HMW7</accession>
<reference evidence="2 3" key="1">
    <citation type="journal article" date="2010" name="PLoS Genet.">
        <title>Analysis of the Legionella longbeachae genome and transcriptome uncovers unique strategies to cause Legionnaires' disease.</title>
        <authorList>
            <person name="Cazalet C."/>
            <person name="Gomez-Valero L."/>
            <person name="Rusniok C."/>
            <person name="Lomma M."/>
            <person name="Dervins-Ravault D."/>
            <person name="Newton H."/>
            <person name="Sansom F."/>
            <person name="Jarraud S."/>
            <person name="Zidane N."/>
            <person name="Ma L."/>
            <person name="Bouchier C."/>
            <person name="Etienne J."/>
            <person name="Hartland E."/>
            <person name="Buchrieser C."/>
        </authorList>
    </citation>
    <scope>NUCLEOTIDE SEQUENCE [LARGE SCALE GENOMIC DNA]</scope>
    <source>
        <strain evidence="2 3">NSW150</strain>
    </source>
</reference>
<dbReference type="GO" id="GO:0006310">
    <property type="term" value="P:DNA recombination"/>
    <property type="evidence" value="ECO:0007669"/>
    <property type="project" value="UniProtKB-KW"/>
</dbReference>
<gene>
    <name evidence="2" type="ordered locus">LLO_3354</name>
</gene>
<keyword evidence="1" id="KW-0233">DNA recombination</keyword>
<dbReference type="KEGG" id="llo:LLO_3354"/>
<dbReference type="AlphaFoldDB" id="D3HMW7"/>
<dbReference type="SUPFAM" id="SSF56349">
    <property type="entry name" value="DNA breaking-rejoining enzymes"/>
    <property type="match status" value="1"/>
</dbReference>
<dbReference type="GeneID" id="43500178"/>
<dbReference type="EMBL" id="FN650140">
    <property type="protein sequence ID" value="CBJ13816.1"/>
    <property type="molecule type" value="Genomic_DNA"/>
</dbReference>
<dbReference type="InterPro" id="IPR011010">
    <property type="entry name" value="DNA_brk_join_enz"/>
</dbReference>
<dbReference type="Proteomes" id="UP000001060">
    <property type="component" value="Chromosome"/>
</dbReference>